<comment type="similarity">
    <text evidence="1 7">Belongs to the thioredoxin family.</text>
</comment>
<evidence type="ECO:0000313" key="11">
    <source>
        <dbReference type="EMBL" id="MBI3539208.1"/>
    </source>
</evidence>
<keyword evidence="2" id="KW-0813">Transport</keyword>
<evidence type="ECO:0000256" key="6">
    <source>
        <dbReference type="NCBIfam" id="TIGR01068"/>
    </source>
</evidence>
<dbReference type="NCBIfam" id="TIGR01068">
    <property type="entry name" value="thioredoxin"/>
    <property type="match status" value="1"/>
</dbReference>
<feature type="site" description="Deprotonates C-terminal active site Cys" evidence="8">
    <location>
        <position position="26"/>
    </location>
</feature>
<evidence type="ECO:0000256" key="3">
    <source>
        <dbReference type="ARBA" id="ARBA00022982"/>
    </source>
</evidence>
<keyword evidence="5 9" id="KW-0676">Redox-active center</keyword>
<dbReference type="CDD" id="cd02947">
    <property type="entry name" value="TRX_family"/>
    <property type="match status" value="1"/>
</dbReference>
<protein>
    <recommendedName>
        <fullName evidence="6 7">Thioredoxin</fullName>
    </recommendedName>
</protein>
<keyword evidence="4 9" id="KW-1015">Disulfide bond</keyword>
<feature type="active site" description="Nucleophile" evidence="8">
    <location>
        <position position="32"/>
    </location>
</feature>
<dbReference type="InterPro" id="IPR017937">
    <property type="entry name" value="Thioredoxin_CS"/>
</dbReference>
<dbReference type="PANTHER" id="PTHR45663">
    <property type="entry name" value="GEO12009P1"/>
    <property type="match status" value="1"/>
</dbReference>
<evidence type="ECO:0000256" key="1">
    <source>
        <dbReference type="ARBA" id="ARBA00008987"/>
    </source>
</evidence>
<evidence type="ECO:0000256" key="9">
    <source>
        <dbReference type="PIRSR" id="PIRSR000077-4"/>
    </source>
</evidence>
<dbReference type="InterPro" id="IPR005746">
    <property type="entry name" value="Thioredoxin"/>
</dbReference>
<feature type="site" description="Contributes to redox potential value" evidence="8">
    <location>
        <position position="33"/>
    </location>
</feature>
<evidence type="ECO:0000256" key="8">
    <source>
        <dbReference type="PIRSR" id="PIRSR000077-1"/>
    </source>
</evidence>
<dbReference type="PANTHER" id="PTHR45663:SF11">
    <property type="entry name" value="GEO12009P1"/>
    <property type="match status" value="1"/>
</dbReference>
<evidence type="ECO:0000256" key="5">
    <source>
        <dbReference type="ARBA" id="ARBA00023284"/>
    </source>
</evidence>
<feature type="disulfide bond" description="Redox-active" evidence="9">
    <location>
        <begin position="32"/>
        <end position="35"/>
    </location>
</feature>
<organism evidence="11 12">
    <name type="scientific">Eiseniibacteriota bacterium</name>
    <dbReference type="NCBI Taxonomy" id="2212470"/>
    <lineage>
        <taxon>Bacteria</taxon>
        <taxon>Candidatus Eiseniibacteriota</taxon>
    </lineage>
</organism>
<evidence type="ECO:0000256" key="2">
    <source>
        <dbReference type="ARBA" id="ARBA00022448"/>
    </source>
</evidence>
<dbReference type="PROSITE" id="PS51352">
    <property type="entry name" value="THIOREDOXIN_2"/>
    <property type="match status" value="1"/>
</dbReference>
<feature type="domain" description="Thioredoxin" evidence="10">
    <location>
        <begin position="1"/>
        <end position="108"/>
    </location>
</feature>
<dbReference type="EMBL" id="JACQAY010000085">
    <property type="protein sequence ID" value="MBI3539208.1"/>
    <property type="molecule type" value="Genomic_DNA"/>
</dbReference>
<evidence type="ECO:0000256" key="4">
    <source>
        <dbReference type="ARBA" id="ARBA00023157"/>
    </source>
</evidence>
<comment type="caution">
    <text evidence="11">The sequence shown here is derived from an EMBL/GenBank/DDBJ whole genome shotgun (WGS) entry which is preliminary data.</text>
</comment>
<dbReference type="Proteomes" id="UP000807850">
    <property type="component" value="Unassembled WGS sequence"/>
</dbReference>
<reference evidence="11" key="1">
    <citation type="submission" date="2020-07" db="EMBL/GenBank/DDBJ databases">
        <title>Huge and variable diversity of episymbiotic CPR bacteria and DPANN archaea in groundwater ecosystems.</title>
        <authorList>
            <person name="He C.Y."/>
            <person name="Keren R."/>
            <person name="Whittaker M."/>
            <person name="Farag I.F."/>
            <person name="Doudna J."/>
            <person name="Cate J.H.D."/>
            <person name="Banfield J.F."/>
        </authorList>
    </citation>
    <scope>NUCLEOTIDE SEQUENCE</scope>
    <source>
        <strain evidence="11">NC_groundwater_928_Pr1_S-0.2um_72_17</strain>
    </source>
</reference>
<dbReference type="GO" id="GO:0015035">
    <property type="term" value="F:protein-disulfide reductase activity"/>
    <property type="evidence" value="ECO:0007669"/>
    <property type="project" value="UniProtKB-UniRule"/>
</dbReference>
<dbReference type="InterPro" id="IPR013766">
    <property type="entry name" value="Thioredoxin_domain"/>
</dbReference>
<sequence>MSNAVAVTDDTFETEVLQSTVPVLVDFWAAWCGPCRAIAPAVDEIASEYRSKLKVVKLDIDANGQVSMRFNIRGIPTLLLFKDGQVVETMVGAYPKATMVSKITPHLAS</sequence>
<evidence type="ECO:0000259" key="10">
    <source>
        <dbReference type="PROSITE" id="PS51352"/>
    </source>
</evidence>
<dbReference type="GO" id="GO:0005829">
    <property type="term" value="C:cytosol"/>
    <property type="evidence" value="ECO:0007669"/>
    <property type="project" value="TreeGrafter"/>
</dbReference>
<proteinExistence type="inferred from homology"/>
<dbReference type="Pfam" id="PF00085">
    <property type="entry name" value="Thioredoxin"/>
    <property type="match status" value="1"/>
</dbReference>
<accession>A0A9D6L9P4</accession>
<dbReference type="PIRSF" id="PIRSF000077">
    <property type="entry name" value="Thioredoxin"/>
    <property type="match status" value="1"/>
</dbReference>
<dbReference type="GO" id="GO:0045454">
    <property type="term" value="P:cell redox homeostasis"/>
    <property type="evidence" value="ECO:0007669"/>
    <property type="project" value="TreeGrafter"/>
</dbReference>
<dbReference type="PRINTS" id="PR00421">
    <property type="entry name" value="THIOREDOXIN"/>
</dbReference>
<dbReference type="PROSITE" id="PS00194">
    <property type="entry name" value="THIOREDOXIN_1"/>
    <property type="match status" value="1"/>
</dbReference>
<evidence type="ECO:0000256" key="7">
    <source>
        <dbReference type="PIRNR" id="PIRNR000077"/>
    </source>
</evidence>
<dbReference type="Gene3D" id="3.40.30.10">
    <property type="entry name" value="Glutaredoxin"/>
    <property type="match status" value="1"/>
</dbReference>
<dbReference type="FunFam" id="3.40.30.10:FF:000001">
    <property type="entry name" value="Thioredoxin"/>
    <property type="match status" value="1"/>
</dbReference>
<keyword evidence="3" id="KW-0249">Electron transport</keyword>
<name>A0A9D6L9P4_UNCEI</name>
<feature type="active site" description="Nucleophile" evidence="8">
    <location>
        <position position="35"/>
    </location>
</feature>
<evidence type="ECO:0000313" key="12">
    <source>
        <dbReference type="Proteomes" id="UP000807850"/>
    </source>
</evidence>
<feature type="site" description="Contributes to redox potential value" evidence="8">
    <location>
        <position position="34"/>
    </location>
</feature>
<dbReference type="SUPFAM" id="SSF52833">
    <property type="entry name" value="Thioredoxin-like"/>
    <property type="match status" value="1"/>
</dbReference>
<gene>
    <name evidence="11" type="primary">trxA</name>
    <name evidence="11" type="ORF">HY076_02930</name>
</gene>
<dbReference type="AlphaFoldDB" id="A0A9D6L9P4"/>
<dbReference type="InterPro" id="IPR036249">
    <property type="entry name" value="Thioredoxin-like_sf"/>
</dbReference>